<feature type="transmembrane region" description="Helical" evidence="1">
    <location>
        <begin position="427"/>
        <end position="447"/>
    </location>
</feature>
<dbReference type="STRING" id="1353158.SAMN04488587_0908"/>
<dbReference type="Proteomes" id="UP000243338">
    <property type="component" value="Unassembled WGS sequence"/>
</dbReference>
<keyword evidence="1" id="KW-1133">Transmembrane helix</keyword>
<name>A0A1H9Z725_9EURY</name>
<feature type="transmembrane region" description="Helical" evidence="1">
    <location>
        <begin position="200"/>
        <end position="217"/>
    </location>
</feature>
<dbReference type="AlphaFoldDB" id="A0A1H9Z725"/>
<gene>
    <name evidence="2" type="ORF">SAMN04488587_0908</name>
</gene>
<feature type="transmembrane region" description="Helical" evidence="1">
    <location>
        <begin position="375"/>
        <end position="394"/>
    </location>
</feature>
<feature type="transmembrane region" description="Helical" evidence="1">
    <location>
        <begin position="229"/>
        <end position="260"/>
    </location>
</feature>
<accession>A0A1H9Z725</accession>
<feature type="transmembrane region" description="Helical" evidence="1">
    <location>
        <begin position="70"/>
        <end position="90"/>
    </location>
</feature>
<evidence type="ECO:0000313" key="3">
    <source>
        <dbReference type="Proteomes" id="UP000243338"/>
    </source>
</evidence>
<keyword evidence="3" id="KW-1185">Reference proteome</keyword>
<feature type="transmembrane region" description="Helical" evidence="1">
    <location>
        <begin position="44"/>
        <end position="63"/>
    </location>
</feature>
<feature type="transmembrane region" description="Helical" evidence="1">
    <location>
        <begin position="335"/>
        <end position="355"/>
    </location>
</feature>
<protein>
    <recommendedName>
        <fullName evidence="4">Dolichyl-phosphate-mannose-protein mannosyltransferase</fullName>
    </recommendedName>
</protein>
<keyword evidence="1" id="KW-0472">Membrane</keyword>
<feature type="transmembrane region" description="Helical" evidence="1">
    <location>
        <begin position="401"/>
        <end position="421"/>
    </location>
</feature>
<proteinExistence type="predicted"/>
<keyword evidence="1" id="KW-0812">Transmembrane</keyword>
<sequence length="593" mass="68869">MNRLSSIFLSLGFLTLCGILYVIYSTPNAAGYELTIYDAFPGYFFFLFIVAYFFGYSVIFGSLKGKNETIMYFVFAFLLILMANTILLSLSNLHGYWLYGRGEGDVLFHIGVMKDIVQTGHVHNEVFYPILHLLGTTIFYVTNISFENITTLISIMFTLCFSLYVYFLASSITEKVWKKIIIVGYSTLLIFSVFNLRVHPSVLSAIMLPLILGSYQYKSWANKKPVEFSIIILILAFLITFMHPITTILLLILIVGYFFINKIHKKSAFSDAKELNLALLISIAFFAWYLSYSSILRYFKIIYTSLLSESDTSISNYYMDIYSTSQLSAYNTIKYLFWNYGYLVILFGIATLFIVSNLYKHHKKVDLPLVNISYSYFQFIGFLISISFMVGYFIEFEVIRVSRLAVILSVITCGLFSIEFIKINKKYIIFPFIILILLSSFFVFNVYSSPHQSSPNYHMTEMEYSGLEWIIVNRNNDLQFVSNTNIWKNGFYILGYGESLKDPINKNRNKLPTNYGYEKYESFNDAVINELELNESFYTTYDTYMEINYKVLPTEVWDIASKYNKSYIEMDKSVSVIYSNGEHENWLVNIYSF</sequence>
<evidence type="ECO:0008006" key="4">
    <source>
        <dbReference type="Google" id="ProtNLM"/>
    </source>
</evidence>
<reference evidence="3" key="1">
    <citation type="submission" date="2016-10" db="EMBL/GenBank/DDBJ databases">
        <authorList>
            <person name="Varghese N."/>
            <person name="Submissions S."/>
        </authorList>
    </citation>
    <scope>NUCLEOTIDE SEQUENCE [LARGE SCALE GENOMIC DNA]</scope>
    <source>
        <strain evidence="3">SLH 33</strain>
    </source>
</reference>
<feature type="transmembrane region" description="Helical" evidence="1">
    <location>
        <begin position="275"/>
        <end position="292"/>
    </location>
</feature>
<feature type="transmembrane region" description="Helical" evidence="1">
    <location>
        <begin position="7"/>
        <end position="24"/>
    </location>
</feature>
<feature type="transmembrane region" description="Helical" evidence="1">
    <location>
        <begin position="149"/>
        <end position="169"/>
    </location>
</feature>
<evidence type="ECO:0000256" key="1">
    <source>
        <dbReference type="SAM" id="Phobius"/>
    </source>
</evidence>
<dbReference type="EMBL" id="FOHQ01000002">
    <property type="protein sequence ID" value="SES77355.1"/>
    <property type="molecule type" value="Genomic_DNA"/>
</dbReference>
<evidence type="ECO:0000313" key="2">
    <source>
        <dbReference type="EMBL" id="SES77355.1"/>
    </source>
</evidence>
<organism evidence="2 3">
    <name type="scientific">Methanococcoides vulcani</name>
    <dbReference type="NCBI Taxonomy" id="1353158"/>
    <lineage>
        <taxon>Archaea</taxon>
        <taxon>Methanobacteriati</taxon>
        <taxon>Methanobacteriota</taxon>
        <taxon>Stenosarchaea group</taxon>
        <taxon>Methanomicrobia</taxon>
        <taxon>Methanosarcinales</taxon>
        <taxon>Methanosarcinaceae</taxon>
        <taxon>Methanococcoides</taxon>
    </lineage>
</organism>